<keyword evidence="3" id="KW-1185">Reference proteome</keyword>
<reference evidence="2 3" key="1">
    <citation type="submission" date="2020-10" db="EMBL/GenBank/DDBJ databases">
        <title>Blautia liquoris sp.nov., isolated from the mud in a fermentation cellar used for the production of Chinese strong-flavoured liquor.</title>
        <authorList>
            <person name="Lu L."/>
        </authorList>
    </citation>
    <scope>NUCLEOTIDE SEQUENCE [LARGE SCALE GENOMIC DNA]</scope>
    <source>
        <strain evidence="2 3">LZLJ-3</strain>
    </source>
</reference>
<accession>A0A7M2RG37</accession>
<dbReference type="InterPro" id="IPR038071">
    <property type="entry name" value="UROD/MetE-like_sf"/>
</dbReference>
<name>A0A7M2RG37_9FIRM</name>
<dbReference type="AlphaFoldDB" id="A0A7M2RG37"/>
<dbReference type="SUPFAM" id="SSF51726">
    <property type="entry name" value="UROD/MetE-like"/>
    <property type="match status" value="1"/>
</dbReference>
<dbReference type="Pfam" id="PF01208">
    <property type="entry name" value="URO-D"/>
    <property type="match status" value="1"/>
</dbReference>
<dbReference type="InterPro" id="IPR000257">
    <property type="entry name" value="Uroporphyrinogen_deCOase"/>
</dbReference>
<evidence type="ECO:0000313" key="2">
    <source>
        <dbReference type="EMBL" id="QOV18517.1"/>
    </source>
</evidence>
<dbReference type="RefSeq" id="WP_193734879.1">
    <property type="nucleotide sequence ID" value="NZ_CP063304.1"/>
</dbReference>
<gene>
    <name evidence="2" type="ORF">INP51_10900</name>
</gene>
<proteinExistence type="predicted"/>
<dbReference type="GO" id="GO:0004853">
    <property type="term" value="F:uroporphyrinogen decarboxylase activity"/>
    <property type="evidence" value="ECO:0007669"/>
    <property type="project" value="InterPro"/>
</dbReference>
<organism evidence="2 3">
    <name type="scientific">Blautia liquoris</name>
    <dbReference type="NCBI Taxonomy" id="2779518"/>
    <lineage>
        <taxon>Bacteria</taxon>
        <taxon>Bacillati</taxon>
        <taxon>Bacillota</taxon>
        <taxon>Clostridia</taxon>
        <taxon>Lachnospirales</taxon>
        <taxon>Lachnospiraceae</taxon>
        <taxon>Blautia</taxon>
    </lineage>
</organism>
<sequence>MEQAIFDTTLQDSQGTEVTPIDPNAFDLDAYADYESKLLERNKTFTERDHGLLVYRRVRANGVFYDKCKDYRESLALQLGALKASMDFKADIANFLEPWYGIGYIASCFGTRYRWLLGQAPSVDAKFSSAREILDSDYIPIAQTPEGKYNLEMIEYFMDQTKGKIPVSFSDLQSPMNMLTYLLPVTDMFMEVYEDPEGLKGAARLCSELLIEFLKEQKKLIGDALARPGHGFASSRVFTGIGLSDDTSIMLSEEDYEELFQDLDEMIGDEFGGFAYHSCGVWEKKINMVKSYRNIRCADGAFSIETDPSPNNPEHFADPFNGSKIVLNARAVGNVENSYTAFEKLWRPKQKLICVTYCKTPGEQEKLYNLLHEMEEQDS</sequence>
<dbReference type="Proteomes" id="UP000593601">
    <property type="component" value="Chromosome"/>
</dbReference>
<dbReference type="GO" id="GO:0006779">
    <property type="term" value="P:porphyrin-containing compound biosynthetic process"/>
    <property type="evidence" value="ECO:0007669"/>
    <property type="project" value="InterPro"/>
</dbReference>
<dbReference type="Gene3D" id="3.20.20.210">
    <property type="match status" value="1"/>
</dbReference>
<dbReference type="EMBL" id="CP063304">
    <property type="protein sequence ID" value="QOV18517.1"/>
    <property type="molecule type" value="Genomic_DNA"/>
</dbReference>
<evidence type="ECO:0000259" key="1">
    <source>
        <dbReference type="Pfam" id="PF01208"/>
    </source>
</evidence>
<feature type="domain" description="Uroporphyrinogen decarboxylase (URO-D)" evidence="1">
    <location>
        <begin position="53"/>
        <end position="219"/>
    </location>
</feature>
<dbReference type="KEGG" id="bliq:INP51_10900"/>
<protein>
    <recommendedName>
        <fullName evidence="1">Uroporphyrinogen decarboxylase (URO-D) domain-containing protein</fullName>
    </recommendedName>
</protein>
<evidence type="ECO:0000313" key="3">
    <source>
        <dbReference type="Proteomes" id="UP000593601"/>
    </source>
</evidence>